<name>A0A3T0VED2_CITFR</name>
<reference evidence="1" key="1">
    <citation type="submission" date="2018-11" db="EMBL/GenBank/DDBJ databases">
        <title>Complete sequence of plasmid pHNTS45-1.</title>
        <authorList>
            <person name="Liu J.H."/>
            <person name="Huang X.Y."/>
            <person name="Lv L.C."/>
        </authorList>
    </citation>
    <scope>NUCLEOTIDE SEQUENCE</scope>
    <source>
        <strain evidence="1">TS45CTX</strain>
        <plasmid evidence="1">pHNTS45-1</plasmid>
    </source>
</reference>
<proteinExistence type="predicted"/>
<geneLocation type="plasmid" evidence="1">
    <name>pHNTS45-1</name>
</geneLocation>
<evidence type="ECO:0000313" key="1">
    <source>
        <dbReference type="EMBL" id="AZZ88319.1"/>
    </source>
</evidence>
<keyword evidence="1" id="KW-0614">Plasmid</keyword>
<dbReference type="AlphaFoldDB" id="A0A3T0VED2"/>
<sequence length="49" mass="5583">MLAVYKVLNPARHLWRELLPGAKRLNRTGADNVRCKGGRYTHVHRTGAE</sequence>
<organism evidence="1">
    <name type="scientific">Citrobacter freundii</name>
    <dbReference type="NCBI Taxonomy" id="546"/>
    <lineage>
        <taxon>Bacteria</taxon>
        <taxon>Pseudomonadati</taxon>
        <taxon>Pseudomonadota</taxon>
        <taxon>Gammaproteobacteria</taxon>
        <taxon>Enterobacterales</taxon>
        <taxon>Enterobacteriaceae</taxon>
        <taxon>Citrobacter</taxon>
        <taxon>Citrobacter freundii complex</taxon>
    </lineage>
</organism>
<dbReference type="EMBL" id="MK167988">
    <property type="protein sequence ID" value="AZZ88319.1"/>
    <property type="molecule type" value="Genomic_DNA"/>
</dbReference>
<accession>A0A3T0VED2</accession>
<protein>
    <submittedName>
        <fullName evidence="1">Uncharacterized protein</fullName>
    </submittedName>
</protein>